<dbReference type="EMBL" id="JAIFTH010000052">
    <property type="protein sequence ID" value="KAG9510931.1"/>
    <property type="molecule type" value="Genomic_DNA"/>
</dbReference>
<evidence type="ECO:0000313" key="6">
    <source>
        <dbReference type="Proteomes" id="UP000825002"/>
    </source>
</evidence>
<comment type="caution">
    <text evidence="5">The sequence shown here is derived from an EMBL/GenBank/DDBJ whole genome shotgun (WGS) entry which is preliminary data.</text>
</comment>
<feature type="non-terminal residue" evidence="5">
    <location>
        <position position="1"/>
    </location>
</feature>
<feature type="domain" description="Coenzyme Q-binding protein COQ10 START" evidence="4">
    <location>
        <begin position="17"/>
        <end position="144"/>
    </location>
</feature>
<accession>A0ABQ7SC09</accession>
<evidence type="ECO:0000313" key="5">
    <source>
        <dbReference type="EMBL" id="KAG9510931.1"/>
    </source>
</evidence>
<dbReference type="Gene3D" id="3.30.530.20">
    <property type="match status" value="1"/>
</dbReference>
<evidence type="ECO:0000256" key="2">
    <source>
        <dbReference type="ARBA" id="ARBA00011814"/>
    </source>
</evidence>
<protein>
    <submittedName>
        <fullName evidence="5">Coenzyme Q-binding protein COQ10-like B, mitochondrial</fullName>
    </submittedName>
</protein>
<dbReference type="Pfam" id="PF03364">
    <property type="entry name" value="Polyketide_cyc"/>
    <property type="match status" value="1"/>
</dbReference>
<evidence type="ECO:0000259" key="4">
    <source>
        <dbReference type="Pfam" id="PF03364"/>
    </source>
</evidence>
<dbReference type="SUPFAM" id="SSF55961">
    <property type="entry name" value="Bet v1-like"/>
    <property type="match status" value="1"/>
</dbReference>
<comment type="function">
    <text evidence="3">Required for the function of coenzyme Q in the respiratory chain. May serve as a chaperone or may be involved in the transport of Q6 from its site of synthesis to the catalytic sites of the respiratory complexes.</text>
</comment>
<reference evidence="5 6" key="1">
    <citation type="submission" date="2020-10" db="EMBL/GenBank/DDBJ databases">
        <authorList>
            <person name="Klimov P.B."/>
            <person name="Dyachkov S.M."/>
            <person name="Chetverikov P.E."/>
        </authorList>
    </citation>
    <scope>NUCLEOTIDE SEQUENCE [LARGE SCALE GENOMIC DNA]</scope>
    <source>
        <strain evidence="5">BMOC 18-1129-001#AD2665</strain>
        <tissue evidence="5">Entire mites</tissue>
    </source>
</reference>
<dbReference type="PANTHER" id="PTHR12901:SF10">
    <property type="entry name" value="COENZYME Q-BINDING PROTEIN COQ10, MITOCHONDRIAL"/>
    <property type="match status" value="1"/>
</dbReference>
<comment type="similarity">
    <text evidence="1">Belongs to the COQ10 family.</text>
</comment>
<proteinExistence type="inferred from homology"/>
<dbReference type="CDD" id="cd07813">
    <property type="entry name" value="COQ10p_like"/>
    <property type="match status" value="1"/>
</dbReference>
<dbReference type="PANTHER" id="PTHR12901">
    <property type="entry name" value="SPERM PROTEIN HOMOLOG"/>
    <property type="match status" value="1"/>
</dbReference>
<evidence type="ECO:0000256" key="3">
    <source>
        <dbReference type="ARBA" id="ARBA00024947"/>
    </source>
</evidence>
<dbReference type="InterPro" id="IPR005031">
    <property type="entry name" value="COQ10_START"/>
</dbReference>
<keyword evidence="6" id="KW-1185">Reference proteome</keyword>
<sequence length="171" mass="19851">MQYVRASTRKYAERRLIGYSMEQLFDVVAQVEHYHKFVPCCRKSEVIQKNDSYIKAKLEIGLPPILESYTSHVKLERPHLVIAKCIDGVLFHHLDTRWRFAPGPDPLKTCHLDFNVSFEFKSLLYSRLAYLVFDEMVRLNVNAFLKRAEKLYGKQNPINEHHIGDGGNATA</sequence>
<dbReference type="InterPro" id="IPR044996">
    <property type="entry name" value="COQ10-like"/>
</dbReference>
<name>A0ABQ7SC09_9ACAR</name>
<evidence type="ECO:0000256" key="1">
    <source>
        <dbReference type="ARBA" id="ARBA00006885"/>
    </source>
</evidence>
<dbReference type="InterPro" id="IPR023393">
    <property type="entry name" value="START-like_dom_sf"/>
</dbReference>
<gene>
    <name evidence="5" type="primary">COQ10B</name>
    <name evidence="5" type="ORF">GZH46_00512</name>
</gene>
<organism evidence="5 6">
    <name type="scientific">Fragariocoptes setiger</name>
    <dbReference type="NCBI Taxonomy" id="1670756"/>
    <lineage>
        <taxon>Eukaryota</taxon>
        <taxon>Metazoa</taxon>
        <taxon>Ecdysozoa</taxon>
        <taxon>Arthropoda</taxon>
        <taxon>Chelicerata</taxon>
        <taxon>Arachnida</taxon>
        <taxon>Acari</taxon>
        <taxon>Acariformes</taxon>
        <taxon>Trombidiformes</taxon>
        <taxon>Prostigmata</taxon>
        <taxon>Eupodina</taxon>
        <taxon>Eriophyoidea</taxon>
        <taxon>Phytoptidae</taxon>
        <taxon>Fragariocoptes</taxon>
    </lineage>
</organism>
<comment type="subunit">
    <text evidence="2">Interacts with coenzyme Q.</text>
</comment>
<dbReference type="Proteomes" id="UP000825002">
    <property type="component" value="Unassembled WGS sequence"/>
</dbReference>